<dbReference type="EMBL" id="FN653016">
    <property type="protein sequence ID" value="CBY06858.1"/>
    <property type="molecule type" value="Genomic_DNA"/>
</dbReference>
<evidence type="ECO:0000313" key="2">
    <source>
        <dbReference type="Proteomes" id="UP000001307"/>
    </source>
</evidence>
<reference evidence="1" key="1">
    <citation type="journal article" date="2010" name="Science">
        <title>Plasticity of animal genome architecture unmasked by rapid evolution of a pelagic tunicate.</title>
        <authorList>
            <person name="Denoeud F."/>
            <person name="Henriet S."/>
            <person name="Mungpakdee S."/>
            <person name="Aury J.M."/>
            <person name="Da Silva C."/>
            <person name="Brinkmann H."/>
            <person name="Mikhaleva J."/>
            <person name="Olsen L.C."/>
            <person name="Jubin C."/>
            <person name="Canestro C."/>
            <person name="Bouquet J.M."/>
            <person name="Danks G."/>
            <person name="Poulain J."/>
            <person name="Campsteijn C."/>
            <person name="Adamski M."/>
            <person name="Cross I."/>
            <person name="Yadetie F."/>
            <person name="Muffato M."/>
            <person name="Louis A."/>
            <person name="Butcher S."/>
            <person name="Tsagkogeorga G."/>
            <person name="Konrad A."/>
            <person name="Singh S."/>
            <person name="Jensen M.F."/>
            <person name="Cong E.H."/>
            <person name="Eikeseth-Otteraa H."/>
            <person name="Noel B."/>
            <person name="Anthouard V."/>
            <person name="Porcel B.M."/>
            <person name="Kachouri-Lafond R."/>
            <person name="Nishino A."/>
            <person name="Ugolini M."/>
            <person name="Chourrout P."/>
            <person name="Nishida H."/>
            <person name="Aasland R."/>
            <person name="Huzurbazar S."/>
            <person name="Westhof E."/>
            <person name="Delsuc F."/>
            <person name="Lehrach H."/>
            <person name="Reinhardt R."/>
            <person name="Weissenbach J."/>
            <person name="Roy S.W."/>
            <person name="Artiguenave F."/>
            <person name="Postlethwait J.H."/>
            <person name="Manak J.R."/>
            <person name="Thompson E.M."/>
            <person name="Jaillon O."/>
            <person name="Du Pasquier L."/>
            <person name="Boudinot P."/>
            <person name="Liberles D.A."/>
            <person name="Volff J.N."/>
            <person name="Philippe H."/>
            <person name="Lenhard B."/>
            <person name="Roest Crollius H."/>
            <person name="Wincker P."/>
            <person name="Chourrout D."/>
        </authorList>
    </citation>
    <scope>NUCLEOTIDE SEQUENCE [LARGE SCALE GENOMIC DNA]</scope>
</reference>
<dbReference type="AlphaFoldDB" id="E4WSP6"/>
<gene>
    <name evidence="1" type="ORF">GSOID_T00005928001</name>
</gene>
<dbReference type="OrthoDB" id="10378410at2759"/>
<keyword evidence="2" id="KW-1185">Reference proteome</keyword>
<dbReference type="InParanoid" id="E4WSP6"/>
<evidence type="ECO:0000313" key="1">
    <source>
        <dbReference type="EMBL" id="CBY06858.1"/>
    </source>
</evidence>
<name>E4WSP6_OIKDI</name>
<sequence>MKLFASFLFQSTIGIPHDSKITSRPKFYKRPIQALKYDFSGQQANLEKPTESPKRIAPQRFSSEDFEMMTEDVSYKIFPSTNVNIRITATVLKKLENCAEERLSIIYEDKYWSQCGSSIFPSSPTLPEVVKAGTTLELHFPPNLSSWKFEVEWGQLQKIEENNDFDVNKGIEKLKKMENHIVKVLRRVNIRPFAFKYQMTSINQMIASTKSSSCLIPFDDNQYGAGIFQSWFAENEKFSSNPCKLMDAFQTGLQRLAMEFACLDGIKKVRSHKWEDKIAKLTDRVC</sequence>
<proteinExistence type="predicted"/>
<protein>
    <submittedName>
        <fullName evidence="1">Uncharacterized protein</fullName>
    </submittedName>
</protein>
<accession>E4WSP6</accession>
<organism evidence="1">
    <name type="scientific">Oikopleura dioica</name>
    <name type="common">Tunicate</name>
    <dbReference type="NCBI Taxonomy" id="34765"/>
    <lineage>
        <taxon>Eukaryota</taxon>
        <taxon>Metazoa</taxon>
        <taxon>Chordata</taxon>
        <taxon>Tunicata</taxon>
        <taxon>Appendicularia</taxon>
        <taxon>Copelata</taxon>
        <taxon>Oikopleuridae</taxon>
        <taxon>Oikopleura</taxon>
    </lineage>
</organism>
<dbReference type="Proteomes" id="UP000001307">
    <property type="component" value="Unassembled WGS sequence"/>
</dbReference>